<gene>
    <name evidence="1" type="ORF">BaRGS_00020106</name>
</gene>
<name>A0ABD0KP22_9CAEN</name>
<keyword evidence="2" id="KW-1185">Reference proteome</keyword>
<dbReference type="Proteomes" id="UP001519460">
    <property type="component" value="Unassembled WGS sequence"/>
</dbReference>
<reference evidence="1 2" key="1">
    <citation type="journal article" date="2023" name="Sci. Data">
        <title>Genome assembly of the Korean intertidal mud-creeper Batillaria attramentaria.</title>
        <authorList>
            <person name="Patra A.K."/>
            <person name="Ho P.T."/>
            <person name="Jun S."/>
            <person name="Lee S.J."/>
            <person name="Kim Y."/>
            <person name="Won Y.J."/>
        </authorList>
    </citation>
    <scope>NUCLEOTIDE SEQUENCE [LARGE SCALE GENOMIC DNA]</scope>
    <source>
        <strain evidence="1">Wonlab-2016</strain>
    </source>
</reference>
<accession>A0ABD0KP22</accession>
<evidence type="ECO:0000313" key="1">
    <source>
        <dbReference type="EMBL" id="KAK7488653.1"/>
    </source>
</evidence>
<evidence type="ECO:0000313" key="2">
    <source>
        <dbReference type="Proteomes" id="UP001519460"/>
    </source>
</evidence>
<dbReference type="EMBL" id="JACVVK020000148">
    <property type="protein sequence ID" value="KAK7488653.1"/>
    <property type="molecule type" value="Genomic_DNA"/>
</dbReference>
<comment type="caution">
    <text evidence="1">The sequence shown here is derived from an EMBL/GenBank/DDBJ whole genome shotgun (WGS) entry which is preliminary data.</text>
</comment>
<proteinExistence type="predicted"/>
<sequence>MGGMEQDSSTLPLTSFLHPSDSWTTRQARALVAWVHLGLTALKTALYSLSEKCRRPQEAPFTQACLLYRLTAAVNYTLLDLLAVRRAFANNYLSRSPRAPALVGRPLSRIPKLDKRVPRAIRLDGKYHMIQWISKQSDVLSAERRSRQKCKTAKSEEHCQVL</sequence>
<organism evidence="1 2">
    <name type="scientific">Batillaria attramentaria</name>
    <dbReference type="NCBI Taxonomy" id="370345"/>
    <lineage>
        <taxon>Eukaryota</taxon>
        <taxon>Metazoa</taxon>
        <taxon>Spiralia</taxon>
        <taxon>Lophotrochozoa</taxon>
        <taxon>Mollusca</taxon>
        <taxon>Gastropoda</taxon>
        <taxon>Caenogastropoda</taxon>
        <taxon>Sorbeoconcha</taxon>
        <taxon>Cerithioidea</taxon>
        <taxon>Batillariidae</taxon>
        <taxon>Batillaria</taxon>
    </lineage>
</organism>
<dbReference type="AlphaFoldDB" id="A0ABD0KP22"/>
<protein>
    <submittedName>
        <fullName evidence="1">Uncharacterized protein</fullName>
    </submittedName>
</protein>